<dbReference type="AlphaFoldDB" id="A0A7U1HQ54"/>
<evidence type="ECO:0000313" key="1">
    <source>
        <dbReference type="EMBL" id="QQZ45177.1"/>
    </source>
</evidence>
<proteinExistence type="predicted"/>
<dbReference type="EMBL" id="MN175502">
    <property type="protein sequence ID" value="QQZ45177.1"/>
    <property type="molecule type" value="Genomic_DNA"/>
</dbReference>
<sequence length="54" mass="6541">MTRRIFPLRRESLSIVQYLIKSRNNYKKLNCMTIIPFRKESHIKNPKLFGFLIS</sequence>
<reference evidence="1" key="1">
    <citation type="submission" date="2019-07" db="EMBL/GenBank/DDBJ databases">
        <authorList>
            <person name="Gao X."/>
            <person name="Wan M."/>
            <person name="Lv L."/>
            <person name="Liu J.-H."/>
        </authorList>
    </citation>
    <scope>NUCLEOTIDE SEQUENCE</scope>
    <source>
        <strain evidence="1">NC189</strain>
        <plasmid evidence="1">pHNNC189-2</plasmid>
    </source>
</reference>
<accession>A0A7U1HQ54</accession>
<keyword evidence="1" id="KW-0614">Plasmid</keyword>
<name>A0A7U1HQ54_RAOOR</name>
<organism evidence="1">
    <name type="scientific">Raoultella ornithinolytica</name>
    <name type="common">Klebsiella ornithinolytica</name>
    <dbReference type="NCBI Taxonomy" id="54291"/>
    <lineage>
        <taxon>Bacteria</taxon>
        <taxon>Pseudomonadati</taxon>
        <taxon>Pseudomonadota</taxon>
        <taxon>Gammaproteobacteria</taxon>
        <taxon>Enterobacterales</taxon>
        <taxon>Enterobacteriaceae</taxon>
        <taxon>Klebsiella/Raoultella group</taxon>
        <taxon>Raoultella</taxon>
    </lineage>
</organism>
<protein>
    <submittedName>
        <fullName evidence="1">Uncharacterized protein</fullName>
    </submittedName>
</protein>
<geneLocation type="plasmid" evidence="1">
    <name>pHNNC189-2</name>
</geneLocation>